<evidence type="ECO:0000313" key="2">
    <source>
        <dbReference type="Proteomes" id="UP000309389"/>
    </source>
</evidence>
<accession>A0A4T3F551</accession>
<protein>
    <submittedName>
        <fullName evidence="1">Uncharacterized protein</fullName>
    </submittedName>
</protein>
<proteinExistence type="predicted"/>
<dbReference type="AlphaFoldDB" id="A0A4T3F551"/>
<dbReference type="Proteomes" id="UP000309389">
    <property type="component" value="Unassembled WGS sequence"/>
</dbReference>
<comment type="caution">
    <text evidence="1">The sequence shown here is derived from an EMBL/GenBank/DDBJ whole genome shotgun (WGS) entry which is preliminary data.</text>
</comment>
<sequence>MWFEASNVIWLRLWRLSAGGKLAEREATRMVEEKLAANWELGWKLLTAPSTQPEQAARRSVRHYRTKVRANRRRLRRNA</sequence>
<dbReference type="EMBL" id="SSHH01000003">
    <property type="protein sequence ID" value="TIX49873.1"/>
    <property type="molecule type" value="Genomic_DNA"/>
</dbReference>
<evidence type="ECO:0000313" key="1">
    <source>
        <dbReference type="EMBL" id="TIX49873.1"/>
    </source>
</evidence>
<dbReference type="OrthoDB" id="7432973at2"/>
<name>A0A4T3F551_9SPHN</name>
<reference evidence="1 2" key="1">
    <citation type="submission" date="2019-04" db="EMBL/GenBank/DDBJ databases">
        <title>Altererythrobacter aquimixticola sp. nov., isolated from sediment of junction between the ocean and a freshwater spring.</title>
        <authorList>
            <person name="Yoon J.-H."/>
        </authorList>
    </citation>
    <scope>NUCLEOTIDE SEQUENCE [LARGE SCALE GENOMIC DNA]</scope>
    <source>
        <strain evidence="1 2">SSKS-13</strain>
    </source>
</reference>
<keyword evidence="2" id="KW-1185">Reference proteome</keyword>
<organism evidence="1 2">
    <name type="scientific">Alteraurantiacibacter aquimixticola</name>
    <dbReference type="NCBI Taxonomy" id="2489173"/>
    <lineage>
        <taxon>Bacteria</taxon>
        <taxon>Pseudomonadati</taxon>
        <taxon>Pseudomonadota</taxon>
        <taxon>Alphaproteobacteria</taxon>
        <taxon>Sphingomonadales</taxon>
        <taxon>Erythrobacteraceae</taxon>
        <taxon>Alteraurantiacibacter</taxon>
    </lineage>
</organism>
<gene>
    <name evidence="1" type="ORF">E5222_13110</name>
</gene>